<evidence type="ECO:0000256" key="13">
    <source>
        <dbReference type="ARBA" id="ARBA00048988"/>
    </source>
</evidence>
<comment type="similarity">
    <text evidence="15 16">Belongs to the papillomaviridae E1 protein family.</text>
</comment>
<dbReference type="Pfam" id="PF00524">
    <property type="entry name" value="PPV_E1_N"/>
    <property type="match status" value="1"/>
</dbReference>
<comment type="function">
    <text evidence="14 15">ATP-dependent DNA 3'-5' helicase required for initiation of viral DNA replication. It forms a complex with the viral E2 protein. The E1-E2 complex binds to the replication origin which contains binding sites for both proteins. During the initial step, a dimer of E1 interacts with a dimer of protein E2 leading to a complex that binds the viral origin of replication with high specificity. Then, a second dimer of E1 displaces the E2 dimer in an ATP-dependent manner to form the E1 tetramer. Following this, two E1 monomers are added to each half of the site, which results in the formation of two E1 trimers on the viral ori. Subsequently, two hexamers will be created. The double hexamer acts as a bi-directional helicase machinery and unwinds the viral DNA and then recruits the host DNA polymerase to start replication.</text>
</comment>
<reference evidence="19" key="1">
    <citation type="submission" date="2016-06" db="EMBL/GenBank/DDBJ databases">
        <title>Viral metagenomics study of bats from Saudi Arabia.</title>
        <authorList>
            <person name="Mishra N."/>
            <person name="Williams S.H."/>
            <person name="Lipkin W.I."/>
        </authorList>
    </citation>
    <scope>NUCLEOTIDE SEQUENCE</scope>
    <source>
        <strain evidence="19">KSA428</strain>
    </source>
</reference>
<keyword evidence="6 15" id="KW-0547">Nucleotide-binding</keyword>
<evidence type="ECO:0000256" key="17">
    <source>
        <dbReference type="SAM" id="MobiDB-lite"/>
    </source>
</evidence>
<evidence type="ECO:0000256" key="5">
    <source>
        <dbReference type="ARBA" id="ARBA00022705"/>
    </source>
</evidence>
<dbReference type="PIRSF" id="PIRSF003383">
    <property type="entry name" value="Rep_E1_papillomaV"/>
    <property type="match status" value="1"/>
</dbReference>
<dbReference type="GO" id="GO:0016887">
    <property type="term" value="F:ATP hydrolysis activity"/>
    <property type="evidence" value="ECO:0007669"/>
    <property type="project" value="RHEA"/>
</dbReference>
<feature type="cross-link" description="Glycyl lysine isopeptide (Lys-Gly) (interchain with G-Cter in SUMO)" evidence="15">
    <location>
        <position position="581"/>
    </location>
</feature>
<dbReference type="InterPro" id="IPR037102">
    <property type="entry name" value="Znf_lg_T-Ag_D1_dom_sf"/>
</dbReference>
<dbReference type="InterPro" id="IPR046832">
    <property type="entry name" value="PPV_E1_DBD"/>
</dbReference>
<evidence type="ECO:0000256" key="8">
    <source>
        <dbReference type="ARBA" id="ARBA00022806"/>
    </source>
</evidence>
<dbReference type="GO" id="GO:0006260">
    <property type="term" value="P:DNA replication"/>
    <property type="evidence" value="ECO:0007669"/>
    <property type="project" value="UniProtKB-UniRule"/>
</dbReference>
<dbReference type="Pfam" id="PF00519">
    <property type="entry name" value="PPV_E1_C"/>
    <property type="match status" value="1"/>
</dbReference>
<keyword evidence="11 15" id="KW-0413">Isomerase</keyword>
<dbReference type="InterPro" id="IPR046935">
    <property type="entry name" value="PPV_E1_DBD_sf"/>
</dbReference>
<feature type="binding site" evidence="15">
    <location>
        <begin position="500"/>
        <end position="507"/>
    </location>
    <ligand>
        <name>ATP</name>
        <dbReference type="ChEBI" id="CHEBI:30616"/>
    </ligand>
</feature>
<keyword evidence="7 15" id="KW-0378">Hydrolase</keyword>
<evidence type="ECO:0000256" key="10">
    <source>
        <dbReference type="ARBA" id="ARBA00023125"/>
    </source>
</evidence>
<evidence type="ECO:0000259" key="18">
    <source>
        <dbReference type="PROSITE" id="PS51206"/>
    </source>
</evidence>
<dbReference type="SUPFAM" id="SSF52540">
    <property type="entry name" value="P-loop containing nucleoside triphosphate hydrolases"/>
    <property type="match status" value="1"/>
</dbReference>
<comment type="PTM">
    <text evidence="15">Sumoylated.</text>
</comment>
<dbReference type="EMBL" id="KX434766">
    <property type="protein sequence ID" value="ART66899.1"/>
    <property type="molecule type" value="Genomic_DNA"/>
</dbReference>
<comment type="catalytic activity">
    <reaction evidence="12 15">
        <text>Couples ATP hydrolysis with the unwinding of duplex DNA by translocating in the 3'-5' direction.</text>
        <dbReference type="EC" id="5.6.2.4"/>
    </reaction>
</comment>
<feature type="modified residue" description="Phosphoserine; by host" evidence="15">
    <location>
        <position position="85"/>
    </location>
</feature>
<evidence type="ECO:0000256" key="9">
    <source>
        <dbReference type="ARBA" id="ARBA00022840"/>
    </source>
</evidence>
<dbReference type="PROSITE" id="PS51206">
    <property type="entry name" value="SF3_HELICASE_1"/>
    <property type="match status" value="1"/>
</dbReference>
<keyword evidence="9 15" id="KW-0067">ATP-binding</keyword>
<comment type="catalytic activity">
    <reaction evidence="13 15 16">
        <text>ATP + H2O = ADP + phosphate + H(+)</text>
        <dbReference type="Rhea" id="RHEA:13065"/>
        <dbReference type="ChEBI" id="CHEBI:15377"/>
        <dbReference type="ChEBI" id="CHEBI:15378"/>
        <dbReference type="ChEBI" id="CHEBI:30616"/>
        <dbReference type="ChEBI" id="CHEBI:43474"/>
        <dbReference type="ChEBI" id="CHEBI:456216"/>
        <dbReference type="EC" id="5.6.2.4"/>
    </reaction>
</comment>
<dbReference type="InterPro" id="IPR001177">
    <property type="entry name" value="PPV_DNA_helicase_E1_C"/>
</dbReference>
<comment type="subcellular location">
    <subcellularLocation>
        <location evidence="1 15">Host nucleus</location>
    </subcellularLocation>
</comment>
<evidence type="ECO:0000256" key="1">
    <source>
        <dbReference type="ARBA" id="ARBA00004147"/>
    </source>
</evidence>
<comment type="function">
    <text evidence="16">ATP-dependent DNA helicase required for initiation of viral DNA replication. It forms a complex with the viral E2 protein. The E1-E2 complex binds to the replication origin which contains binding sites for both proteins.</text>
</comment>
<dbReference type="InterPro" id="IPR014000">
    <property type="entry name" value="PPV_DNA_helicase_E1_N"/>
</dbReference>
<evidence type="ECO:0000256" key="15">
    <source>
        <dbReference type="HAMAP-Rule" id="MF_04000"/>
    </source>
</evidence>
<protein>
    <recommendedName>
        <fullName evidence="15 16">Replication protein E1</fullName>
        <ecNumber evidence="15 16">5.6.2.4</ecNumber>
    </recommendedName>
    <alternativeName>
        <fullName evidence="15">ATP-dependent helicase E1</fullName>
    </alternativeName>
    <alternativeName>
        <fullName evidence="15">DNA 3'-5' helicase E1</fullName>
    </alternativeName>
</protein>
<evidence type="ECO:0000256" key="16">
    <source>
        <dbReference type="PIRNR" id="PIRNR003383"/>
    </source>
</evidence>
<evidence type="ECO:0000313" key="19">
    <source>
        <dbReference type="EMBL" id="ART66899.1"/>
    </source>
</evidence>
<feature type="short sequence motif" description="Nuclear export signal" evidence="15">
    <location>
        <begin position="96"/>
        <end position="105"/>
    </location>
</feature>
<keyword evidence="4 15" id="KW-1048">Host nucleus</keyword>
<comment type="caution">
    <text evidence="15">Lacks conserved residue(s) required for the propagation of feature annotation.</text>
</comment>
<dbReference type="EC" id="5.6.2.4" evidence="15 16"/>
<sequence length="670" mass="75412">MADKRPGTYPPEDAQGFILAEAECSDEGTDGEYEELFTGDTESDTESFIDDTVFSEGSSAALYHRQMQEDDARGEQVLKRKLVHSPEQGNLQAEALSPRLEAISITPQKVKKAKKRLYQDEVTAVPEAGTLGDPRQVERPTIVISAQVHAPPQGGLLPSPDPRECSIKQQLEEAMEESGGEEGEERVRGSDPGPNVEKECSAGESENGDWDPKTFVTGLLRSRNSRAVILGKIKTGIGVAFGELTRTFKSNKTVSVDWVVGIAGVSSTLAVAARTQLKEHCSFVLMKQASAETVPVMLCLLRFNYQKSRETMTKLLRSMLGVHETQIVSEPPRTSSLAAALFWLKVTGGNISKYGEFPEWITLQTSLDHQMGAQQQFELSKMVQWAYDNDYQEESLIAYEYANRAEEDDNAAAFIASNAQAKYVRDCAVMVKHYRRAEMYRMSMSEWIDYRAKKVECNPTDWRMVVAFLRYQGIELMAFLVALKYFLKGIPKKNCIVLEGPPNTGKSLFAMSLIKFMGGKVISFVNSKSQFWLQPLADAKIGLIDDATRPFWDYCDVYMRNGLDGNPVSIDCKHRAPVQLKFPPLIITTNIYVNEEERWIYLRSRLKTFSFPAAIHHIDGKPSIPLEDKHWKSFFYNFWEHLELERVAEEEVDSDGEPRGAFRITPRGNP</sequence>
<keyword evidence="3 15" id="KW-0597">Phosphoprotein</keyword>
<dbReference type="GO" id="GO:0043138">
    <property type="term" value="F:3'-5' DNA helicase activity"/>
    <property type="evidence" value="ECO:0007669"/>
    <property type="project" value="UniProtKB-UniRule"/>
</dbReference>
<evidence type="ECO:0000256" key="11">
    <source>
        <dbReference type="ARBA" id="ARBA00023235"/>
    </source>
</evidence>
<accession>A0A2Z2JJ08</accession>
<name>A0A2Z2JJ08_9PAPI</name>
<keyword evidence="15" id="KW-1017">Isopeptide bond</keyword>
<evidence type="ECO:0000256" key="2">
    <source>
        <dbReference type="ARBA" id="ARBA00022518"/>
    </source>
</evidence>
<dbReference type="GO" id="GO:0003677">
    <property type="term" value="F:DNA binding"/>
    <property type="evidence" value="ECO:0007669"/>
    <property type="project" value="UniProtKB-UniRule"/>
</dbReference>
<evidence type="ECO:0000256" key="7">
    <source>
        <dbReference type="ARBA" id="ARBA00022801"/>
    </source>
</evidence>
<dbReference type="InterPro" id="IPR014015">
    <property type="entry name" value="Helicase_SF3_DNA-vir"/>
</dbReference>
<evidence type="ECO:0000256" key="6">
    <source>
        <dbReference type="ARBA" id="ARBA00022741"/>
    </source>
</evidence>
<evidence type="ECO:0000256" key="14">
    <source>
        <dbReference type="ARBA" id="ARBA00093297"/>
    </source>
</evidence>
<feature type="region of interest" description="Disordered" evidence="17">
    <location>
        <begin position="172"/>
        <end position="208"/>
    </location>
</feature>
<feature type="compositionally biased region" description="Acidic residues" evidence="17">
    <location>
        <begin position="173"/>
        <end position="184"/>
    </location>
</feature>
<keyword evidence="8 15" id="KW-0347">Helicase</keyword>
<feature type="domain" description="SF3 helicase" evidence="18">
    <location>
        <begin position="474"/>
        <end position="624"/>
    </location>
</feature>
<comment type="PTM">
    <text evidence="15">Phosphorylated.</text>
</comment>
<keyword evidence="5 15" id="KW-0235">DNA replication</keyword>
<proteinExistence type="inferred from homology"/>
<dbReference type="InterPro" id="IPR027417">
    <property type="entry name" value="P-loop_NTPase"/>
</dbReference>
<dbReference type="Gene3D" id="3.40.50.300">
    <property type="entry name" value="P-loop containing nucleotide triphosphate hydrolases"/>
    <property type="match status" value="1"/>
</dbReference>
<dbReference type="GO" id="GO:0042025">
    <property type="term" value="C:host cell nucleus"/>
    <property type="evidence" value="ECO:0007669"/>
    <property type="project" value="UniProtKB-SubCell"/>
</dbReference>
<gene>
    <name evidence="15" type="primary">E1</name>
</gene>
<feature type="short sequence motif" description="Nuclear localization signal" evidence="15">
    <location>
        <begin position="79"/>
        <end position="81"/>
    </location>
</feature>
<comment type="subunit">
    <text evidence="15">Can form hexamers. Interacts with E2 protein; this interaction increases E1 DNA binding specificity. Interacts with host DNA polymerase subunit POLA2. Interacts with host single stranded DNA-binding protein RPA1. Interacts with host TOP1; this interaction stimulates the enzymatic activity of TOP1.</text>
</comment>
<evidence type="ECO:0000256" key="3">
    <source>
        <dbReference type="ARBA" id="ARBA00022553"/>
    </source>
</evidence>
<feature type="modified residue" description="Phosphoserine; by host" evidence="15">
    <location>
        <position position="97"/>
    </location>
</feature>
<dbReference type="InterPro" id="IPR016393">
    <property type="entry name" value="Rep_E1_papillomaV"/>
</dbReference>
<keyword evidence="2 15" id="KW-0244">Early protein</keyword>
<feature type="region of interest" description="DNA-binding region" evidence="15">
    <location>
        <begin position="208"/>
        <end position="374"/>
    </location>
</feature>
<dbReference type="Pfam" id="PF20450">
    <property type="entry name" value="PPV_E1_DBD"/>
    <property type="match status" value="1"/>
</dbReference>
<dbReference type="Gene3D" id="3.40.1310.10">
    <property type="match status" value="1"/>
</dbReference>
<dbReference type="SUPFAM" id="SSF55464">
    <property type="entry name" value="Origin of replication-binding domain, RBD-like"/>
    <property type="match status" value="1"/>
</dbReference>
<dbReference type="GO" id="GO:0005524">
    <property type="term" value="F:ATP binding"/>
    <property type="evidence" value="ECO:0007669"/>
    <property type="project" value="UniProtKB-UniRule"/>
</dbReference>
<evidence type="ECO:0000256" key="4">
    <source>
        <dbReference type="ARBA" id="ARBA00022562"/>
    </source>
</evidence>
<dbReference type="Gene3D" id="1.10.10.510">
    <property type="entry name" value="Zinc finger, large T-antigen D1 domain"/>
    <property type="match status" value="1"/>
</dbReference>
<evidence type="ECO:0000256" key="12">
    <source>
        <dbReference type="ARBA" id="ARBA00034617"/>
    </source>
</evidence>
<keyword evidence="10 15" id="KW-0238">DNA-binding</keyword>
<dbReference type="HAMAP" id="MF_04000">
    <property type="entry name" value="PPV_E1"/>
    <property type="match status" value="1"/>
</dbReference>
<keyword evidence="15" id="KW-0832">Ubl conjugation</keyword>
<organism evidence="19">
    <name type="scientific">Bat papillomavirus</name>
    <dbReference type="NCBI Taxonomy" id="2004707"/>
    <lineage>
        <taxon>Viruses</taxon>
        <taxon>Monodnaviria</taxon>
        <taxon>Shotokuvirae</taxon>
        <taxon>Cossaviricota</taxon>
        <taxon>Papovaviricetes</taxon>
        <taxon>Zurhausenvirales</taxon>
        <taxon>Papillomaviridae</taxon>
    </lineage>
</organism>